<reference evidence="1 2" key="1">
    <citation type="submission" date="2017-01" db="EMBL/GenBank/DDBJ databases">
        <authorList>
            <person name="Mah S.A."/>
            <person name="Swanson W.J."/>
            <person name="Moy G.W."/>
            <person name="Vacquier V.D."/>
        </authorList>
    </citation>
    <scope>NUCLEOTIDE SEQUENCE [LARGE SCALE GENOMIC DNA]</scope>
    <source>
        <strain evidence="1 2">DSM 29590</strain>
    </source>
</reference>
<dbReference type="Proteomes" id="UP000186019">
    <property type="component" value="Unassembled WGS sequence"/>
</dbReference>
<proteinExistence type="predicted"/>
<organism evidence="1 2">
    <name type="scientific">Roseovarius nanhaiticus</name>
    <dbReference type="NCBI Taxonomy" id="573024"/>
    <lineage>
        <taxon>Bacteria</taxon>
        <taxon>Pseudomonadati</taxon>
        <taxon>Pseudomonadota</taxon>
        <taxon>Alphaproteobacteria</taxon>
        <taxon>Rhodobacterales</taxon>
        <taxon>Roseobacteraceae</taxon>
        <taxon>Roseovarius</taxon>
    </lineage>
</organism>
<dbReference type="InterPro" id="IPR014710">
    <property type="entry name" value="RmlC-like_jellyroll"/>
</dbReference>
<name>A0A1N7H112_9RHOB</name>
<keyword evidence="2" id="KW-1185">Reference proteome</keyword>
<dbReference type="RefSeq" id="WP_076534170.1">
    <property type="nucleotide sequence ID" value="NZ_FOAC01000003.1"/>
</dbReference>
<dbReference type="InterPro" id="IPR011051">
    <property type="entry name" value="RmlC_Cupin_sf"/>
</dbReference>
<evidence type="ECO:0000313" key="1">
    <source>
        <dbReference type="EMBL" id="SIS18506.1"/>
    </source>
</evidence>
<dbReference type="STRING" id="573024.SAMN05216208_2975"/>
<sequence>MSHAAERKEATDAFIADARHIAGEGAMTRTRLDRIKERLMEIAARPELWGEDDFPAPSPEEKQNRYFIADDPSGLTLYLNVMQPGKVIPPHNHTVFACIAAVEGAEQNKVYERVDDGSVPGKADLKLRAEVDLRPGNALAMMPDDIHSVVIEGTEVIRHLHFYGQPLESLDQRISYDLEAGTCKVMDIGAKTRK</sequence>
<dbReference type="EMBL" id="FTNV01000002">
    <property type="protein sequence ID" value="SIS18506.1"/>
    <property type="molecule type" value="Genomic_DNA"/>
</dbReference>
<dbReference type="OrthoDB" id="7059163at2"/>
<dbReference type="AlphaFoldDB" id="A0A1N7H112"/>
<accession>A0A1N7H112</accession>
<gene>
    <name evidence="1" type="ORF">SAMN05421666_2344</name>
</gene>
<dbReference type="Gene3D" id="2.60.120.10">
    <property type="entry name" value="Jelly Rolls"/>
    <property type="match status" value="1"/>
</dbReference>
<dbReference type="SUPFAM" id="SSF51182">
    <property type="entry name" value="RmlC-like cupins"/>
    <property type="match status" value="1"/>
</dbReference>
<evidence type="ECO:0000313" key="2">
    <source>
        <dbReference type="Proteomes" id="UP000186019"/>
    </source>
</evidence>
<protein>
    <submittedName>
        <fullName evidence="1">Predicted metal-dependent enzyme of the double-stranded beta helix superfamily</fullName>
    </submittedName>
</protein>